<gene>
    <name evidence="16" type="ORF">BU251_06285</name>
</gene>
<dbReference type="PRINTS" id="PR00344">
    <property type="entry name" value="BCTRLSENSOR"/>
</dbReference>
<dbReference type="InterPro" id="IPR013767">
    <property type="entry name" value="PAS_fold"/>
</dbReference>
<dbReference type="OrthoDB" id="9813151at2"/>
<evidence type="ECO:0000256" key="11">
    <source>
        <dbReference type="ARBA" id="ARBA00023136"/>
    </source>
</evidence>
<evidence type="ECO:0000313" key="16">
    <source>
        <dbReference type="EMBL" id="QAT17359.1"/>
    </source>
</evidence>
<accession>A0A410P599</accession>
<keyword evidence="11" id="KW-0472">Membrane</keyword>
<dbReference type="Pfam" id="PF00512">
    <property type="entry name" value="HisKA"/>
    <property type="match status" value="1"/>
</dbReference>
<keyword evidence="7" id="KW-0547">Nucleotide-binding</keyword>
<evidence type="ECO:0000256" key="6">
    <source>
        <dbReference type="ARBA" id="ARBA00022679"/>
    </source>
</evidence>
<dbReference type="InterPro" id="IPR004358">
    <property type="entry name" value="Sig_transdc_His_kin-like_C"/>
</dbReference>
<dbReference type="Gene3D" id="3.30.450.20">
    <property type="entry name" value="PAS domain"/>
    <property type="match status" value="1"/>
</dbReference>
<dbReference type="GO" id="GO:0000155">
    <property type="term" value="F:phosphorelay sensor kinase activity"/>
    <property type="evidence" value="ECO:0007669"/>
    <property type="project" value="InterPro"/>
</dbReference>
<dbReference type="EMBL" id="CP019384">
    <property type="protein sequence ID" value="QAT17359.1"/>
    <property type="molecule type" value="Genomic_DNA"/>
</dbReference>
<feature type="domain" description="Histidine kinase" evidence="13">
    <location>
        <begin position="515"/>
        <end position="742"/>
    </location>
</feature>
<dbReference type="PROSITE" id="PS50112">
    <property type="entry name" value="PAS"/>
    <property type="match status" value="1"/>
</dbReference>
<protein>
    <recommendedName>
        <fullName evidence="3">histidine kinase</fullName>
        <ecNumber evidence="3">2.7.13.3</ecNumber>
    </recommendedName>
</protein>
<dbReference type="GO" id="GO:0005524">
    <property type="term" value="F:ATP binding"/>
    <property type="evidence" value="ECO:0007669"/>
    <property type="project" value="UniProtKB-KW"/>
</dbReference>
<keyword evidence="17" id="KW-1185">Reference proteome</keyword>
<evidence type="ECO:0000259" key="14">
    <source>
        <dbReference type="PROSITE" id="PS50112"/>
    </source>
</evidence>
<dbReference type="AlphaFoldDB" id="A0A410P599"/>
<dbReference type="PROSITE" id="PS50109">
    <property type="entry name" value="HIS_KIN"/>
    <property type="match status" value="1"/>
</dbReference>
<evidence type="ECO:0000256" key="3">
    <source>
        <dbReference type="ARBA" id="ARBA00012438"/>
    </source>
</evidence>
<dbReference type="GO" id="GO:0006355">
    <property type="term" value="P:regulation of DNA-templated transcription"/>
    <property type="evidence" value="ECO:0007669"/>
    <property type="project" value="InterPro"/>
</dbReference>
<dbReference type="GO" id="GO:0005886">
    <property type="term" value="C:plasma membrane"/>
    <property type="evidence" value="ECO:0007669"/>
    <property type="project" value="UniProtKB-SubCell"/>
</dbReference>
<dbReference type="SMART" id="SM00387">
    <property type="entry name" value="HATPase_c"/>
    <property type="match status" value="1"/>
</dbReference>
<evidence type="ECO:0000256" key="5">
    <source>
        <dbReference type="ARBA" id="ARBA00022553"/>
    </source>
</evidence>
<reference evidence="16 17" key="1">
    <citation type="submission" date="2017-01" db="EMBL/GenBank/DDBJ databases">
        <title>First insights into the biology of 'candidatus Vampirococcus archaeovorus'.</title>
        <authorList>
            <person name="Kizina J."/>
            <person name="Jordan S."/>
            <person name="Stueber K."/>
            <person name="Reinhardt R."/>
            <person name="Harder J."/>
        </authorList>
    </citation>
    <scope>NUCLEOTIDE SEQUENCE [LARGE SCALE GENOMIC DNA]</scope>
    <source>
        <strain evidence="16 17">LiM</strain>
    </source>
</reference>
<evidence type="ECO:0000256" key="2">
    <source>
        <dbReference type="ARBA" id="ARBA00004236"/>
    </source>
</evidence>
<keyword evidence="9" id="KW-0067">ATP-binding</keyword>
<dbReference type="InterPro" id="IPR003594">
    <property type="entry name" value="HATPase_dom"/>
</dbReference>
<keyword evidence="12" id="KW-0175">Coiled coil</keyword>
<keyword evidence="4" id="KW-1003">Cell membrane</keyword>
<organism evidence="16 17">
    <name type="scientific">Velamenicoccus archaeovorus</name>
    <dbReference type="NCBI Taxonomy" id="1930593"/>
    <lineage>
        <taxon>Bacteria</taxon>
        <taxon>Pseudomonadati</taxon>
        <taxon>Candidatus Omnitrophota</taxon>
        <taxon>Candidatus Velamenicoccus</taxon>
    </lineage>
</organism>
<dbReference type="RefSeq" id="WP_128700181.1">
    <property type="nucleotide sequence ID" value="NZ_CP019384.1"/>
</dbReference>
<dbReference type="Gene3D" id="3.30.565.10">
    <property type="entry name" value="Histidine kinase-like ATPase, C-terminal domain"/>
    <property type="match status" value="1"/>
</dbReference>
<dbReference type="SMART" id="SM00091">
    <property type="entry name" value="PAS"/>
    <property type="match status" value="1"/>
</dbReference>
<dbReference type="CDD" id="cd00082">
    <property type="entry name" value="HisKA"/>
    <property type="match status" value="1"/>
</dbReference>
<proteinExistence type="predicted"/>
<dbReference type="FunFam" id="3.30.565.10:FF:000023">
    <property type="entry name" value="PAS domain-containing sensor histidine kinase"/>
    <property type="match status" value="1"/>
</dbReference>
<keyword evidence="8 16" id="KW-0418">Kinase</keyword>
<dbReference type="InterPro" id="IPR003661">
    <property type="entry name" value="HisK_dim/P_dom"/>
</dbReference>
<dbReference type="InterPro" id="IPR036097">
    <property type="entry name" value="HisK_dim/P_sf"/>
</dbReference>
<evidence type="ECO:0000256" key="10">
    <source>
        <dbReference type="ARBA" id="ARBA00023012"/>
    </source>
</evidence>
<evidence type="ECO:0000259" key="13">
    <source>
        <dbReference type="PROSITE" id="PS50109"/>
    </source>
</evidence>
<keyword evidence="10" id="KW-0902">Two-component regulatory system</keyword>
<dbReference type="CDD" id="cd00130">
    <property type="entry name" value="PAS"/>
    <property type="match status" value="1"/>
</dbReference>
<dbReference type="Gene3D" id="1.10.287.130">
    <property type="match status" value="1"/>
</dbReference>
<dbReference type="EC" id="2.7.13.3" evidence="3"/>
<dbReference type="SUPFAM" id="SSF55874">
    <property type="entry name" value="ATPase domain of HSP90 chaperone/DNA topoisomerase II/histidine kinase"/>
    <property type="match status" value="1"/>
</dbReference>
<dbReference type="SMART" id="SM00388">
    <property type="entry name" value="HisKA"/>
    <property type="match status" value="1"/>
</dbReference>
<comment type="catalytic activity">
    <reaction evidence="1">
        <text>ATP + protein L-histidine = ADP + protein N-phospho-L-histidine.</text>
        <dbReference type="EC" id="2.7.13.3"/>
    </reaction>
</comment>
<evidence type="ECO:0000313" key="17">
    <source>
        <dbReference type="Proteomes" id="UP000287243"/>
    </source>
</evidence>
<evidence type="ECO:0000256" key="4">
    <source>
        <dbReference type="ARBA" id="ARBA00022475"/>
    </source>
</evidence>
<evidence type="ECO:0000256" key="12">
    <source>
        <dbReference type="SAM" id="Coils"/>
    </source>
</evidence>
<keyword evidence="5" id="KW-0597">Phosphoprotein</keyword>
<sequence>MSEKSALYREVFKSFFLAFKRLSLYVSQHSLSRETLHSLFSIFDTILKEKTEIIFAAGLPGGRMLLNEEPMDADVTGVREIYDRFVNFGLEAVVFLRGVEPGELIDFIKALASSRDTDTGEGRSTPAILLSGSRHIQVRRLSPERLREAGAVLSDVRPEGQAESEGMAGHIQDFLSGRRGDLSQPPEGIFEKLERDPGSIVDVIIRSAKETGNFEAVIKKFIAWMAEHIAPIILKRKPDPSGFMERVFDSFRKKNTVFIFLTAEDAIRSCTDDIKMAMAFYAFSSFENAPGESVSLGARIFNEERDGERLVPRLQDYFVGRGAARDKAALFVEKLKAELAQDKEVAVSKKRLDRLMRIAERFDEELEKEVRRETEDLTSLNKRLADEKERTDAIMRHVAEGVVVVDREGRIVMMNPAAEKLLDSRAKESLGRYLVESLKNEHLLAVAKDLDAEMGTQVTKEIELDSKDETTKKVLRASTAVVENEDGDTVGMVSVLSDITHEKQIEEIKSQFVSLVTHELRTPVVAIQKSLELIDSGVTGAINDDQKRFLAISKLNLARLNSLINDLLDMSKLEAGKFVLLPSSFDIRGVIQEVKVSLSSWVSDKEIVLKIDLPEAPVTVNADRDRMVQVMVNLVGNALKFTPKKGEVHIKLKPLDLKEKICQEPCVEIAVHDSGIGIDPKDFKRIFNKFEQVSLVSPVGTGGTGLGLSIAKEIINLHGGDIWVESQIGHGSTFTFVVPRAFRGGKIDVQ</sequence>
<dbReference type="SUPFAM" id="SSF47384">
    <property type="entry name" value="Homodimeric domain of signal transducing histidine kinase"/>
    <property type="match status" value="1"/>
</dbReference>
<dbReference type="PANTHER" id="PTHR43047">
    <property type="entry name" value="TWO-COMPONENT HISTIDINE PROTEIN KINASE"/>
    <property type="match status" value="1"/>
</dbReference>
<dbReference type="Pfam" id="PF00989">
    <property type="entry name" value="PAS"/>
    <property type="match status" value="1"/>
</dbReference>
<dbReference type="Proteomes" id="UP000287243">
    <property type="component" value="Chromosome"/>
</dbReference>
<dbReference type="InterPro" id="IPR000700">
    <property type="entry name" value="PAS-assoc_C"/>
</dbReference>
<dbReference type="InterPro" id="IPR005467">
    <property type="entry name" value="His_kinase_dom"/>
</dbReference>
<dbReference type="NCBIfam" id="TIGR00229">
    <property type="entry name" value="sensory_box"/>
    <property type="match status" value="1"/>
</dbReference>
<dbReference type="PROSITE" id="PS50113">
    <property type="entry name" value="PAC"/>
    <property type="match status" value="1"/>
</dbReference>
<feature type="domain" description="PAS" evidence="14">
    <location>
        <begin position="387"/>
        <end position="438"/>
    </location>
</feature>
<evidence type="ECO:0000256" key="1">
    <source>
        <dbReference type="ARBA" id="ARBA00000085"/>
    </source>
</evidence>
<dbReference type="SUPFAM" id="SSF55785">
    <property type="entry name" value="PYP-like sensor domain (PAS domain)"/>
    <property type="match status" value="1"/>
</dbReference>
<comment type="subcellular location">
    <subcellularLocation>
        <location evidence="2">Cell membrane</location>
    </subcellularLocation>
</comment>
<evidence type="ECO:0000256" key="7">
    <source>
        <dbReference type="ARBA" id="ARBA00022741"/>
    </source>
</evidence>
<feature type="coiled-coil region" evidence="12">
    <location>
        <begin position="352"/>
        <end position="390"/>
    </location>
</feature>
<evidence type="ECO:0000256" key="9">
    <source>
        <dbReference type="ARBA" id="ARBA00022840"/>
    </source>
</evidence>
<dbReference type="GO" id="GO:0009927">
    <property type="term" value="F:histidine phosphotransfer kinase activity"/>
    <property type="evidence" value="ECO:0007669"/>
    <property type="project" value="TreeGrafter"/>
</dbReference>
<dbReference type="InterPro" id="IPR035965">
    <property type="entry name" value="PAS-like_dom_sf"/>
</dbReference>
<evidence type="ECO:0000256" key="8">
    <source>
        <dbReference type="ARBA" id="ARBA00022777"/>
    </source>
</evidence>
<feature type="domain" description="PAC" evidence="15">
    <location>
        <begin position="458"/>
        <end position="511"/>
    </location>
</feature>
<keyword evidence="6" id="KW-0808">Transferase</keyword>
<name>A0A410P599_VELA1</name>
<evidence type="ECO:0000259" key="15">
    <source>
        <dbReference type="PROSITE" id="PS50113"/>
    </source>
</evidence>
<dbReference type="PANTHER" id="PTHR43047:SF72">
    <property type="entry name" value="OSMOSENSING HISTIDINE PROTEIN KINASE SLN1"/>
    <property type="match status" value="1"/>
</dbReference>
<dbReference type="KEGG" id="vai:BU251_06285"/>
<dbReference type="InterPro" id="IPR000014">
    <property type="entry name" value="PAS"/>
</dbReference>
<dbReference type="Pfam" id="PF02518">
    <property type="entry name" value="HATPase_c"/>
    <property type="match status" value="1"/>
</dbReference>
<dbReference type="InterPro" id="IPR036890">
    <property type="entry name" value="HATPase_C_sf"/>
</dbReference>